<dbReference type="EMBL" id="JQ863083">
    <property type="protein sequence ID" value="AFV93063.1"/>
    <property type="molecule type" value="Genomic_DNA"/>
</dbReference>
<comment type="similarity">
    <text evidence="1">Belongs to the transferase hexapeptide repeat family.</text>
</comment>
<dbReference type="Gene3D" id="2.160.10.10">
    <property type="entry name" value="Hexapeptide repeat proteins"/>
    <property type="match status" value="1"/>
</dbReference>
<sequence>MFDLLLKWLFTSDPSRRFRIELDLMFWGAKNSRFIRKCFQRRIFYIYNCDVSHLANIHPSVCFPHPTGIVIGSQATVESGCRIYQQVTIGSNFDSDNAMARVKKNTYIGSGAKLIGGIVIGENCRIGANAIVTKCIADNCSIVGNNKVIRANQTNTEIVLP</sequence>
<evidence type="ECO:0000256" key="1">
    <source>
        <dbReference type="ARBA" id="ARBA00007274"/>
    </source>
</evidence>
<dbReference type="InterPro" id="IPR045304">
    <property type="entry name" value="LbH_SAT"/>
</dbReference>
<gene>
    <name evidence="4" type="primary">wvaL</name>
</gene>
<dbReference type="RefSeq" id="WP_025441170.1">
    <property type="nucleotide sequence ID" value="NZ_CP009765.1"/>
</dbReference>
<protein>
    <submittedName>
        <fullName evidence="4">Serine acetyltransferase</fullName>
    </submittedName>
</protein>
<keyword evidence="2 4" id="KW-0808">Transferase</keyword>
<evidence type="ECO:0000256" key="3">
    <source>
        <dbReference type="ARBA" id="ARBA00023315"/>
    </source>
</evidence>
<evidence type="ECO:0000313" key="4">
    <source>
        <dbReference type="EMBL" id="AFV93063.1"/>
    </source>
</evidence>
<keyword evidence="3" id="KW-0012">Acyltransferase</keyword>
<dbReference type="PATRIC" id="fig|670.446.peg.832"/>
<dbReference type="SUPFAM" id="SSF51161">
    <property type="entry name" value="Trimeric LpxA-like enzymes"/>
    <property type="match status" value="1"/>
</dbReference>
<dbReference type="CDD" id="cd03354">
    <property type="entry name" value="LbH_SAT"/>
    <property type="match status" value="1"/>
</dbReference>
<name>K7SU95_VIBPH</name>
<dbReference type="Pfam" id="PF00132">
    <property type="entry name" value="Hexapep"/>
    <property type="match status" value="1"/>
</dbReference>
<dbReference type="InterPro" id="IPR001451">
    <property type="entry name" value="Hexapep"/>
</dbReference>
<organism evidence="4">
    <name type="scientific">Vibrio parahaemolyticus</name>
    <dbReference type="NCBI Taxonomy" id="670"/>
    <lineage>
        <taxon>Bacteria</taxon>
        <taxon>Pseudomonadati</taxon>
        <taxon>Pseudomonadota</taxon>
        <taxon>Gammaproteobacteria</taxon>
        <taxon>Vibrionales</taxon>
        <taxon>Vibrionaceae</taxon>
        <taxon>Vibrio</taxon>
    </lineage>
</organism>
<dbReference type="InterPro" id="IPR011004">
    <property type="entry name" value="Trimer_LpxA-like_sf"/>
</dbReference>
<dbReference type="GO" id="GO:0016746">
    <property type="term" value="F:acyltransferase activity"/>
    <property type="evidence" value="ECO:0007669"/>
    <property type="project" value="UniProtKB-KW"/>
</dbReference>
<evidence type="ECO:0000256" key="2">
    <source>
        <dbReference type="ARBA" id="ARBA00022679"/>
    </source>
</evidence>
<dbReference type="PANTHER" id="PTHR42811">
    <property type="entry name" value="SERINE ACETYLTRANSFERASE"/>
    <property type="match status" value="1"/>
</dbReference>
<accession>K7SU95</accession>
<reference evidence="4" key="1">
    <citation type="journal article" date="2012" name="Int. J. Food Microbiol.">
        <title>Development of O-serogroup specific PCR assay for detection and identification of Vibrio parahaemolyticus.</title>
        <authorList>
            <person name="Chen M."/>
            <person name="Guo D."/>
            <person name="Wong H.C."/>
            <person name="Zhang X."/>
            <person name="Liu F."/>
            <person name="Chen H."/>
            <person name="Chen M."/>
            <person name="Liu B."/>
            <person name="Wang L."/>
            <person name="Wu F."/>
            <person name="Feng L."/>
        </authorList>
    </citation>
    <scope>NUCLEOTIDE SEQUENCE</scope>
    <source>
        <strain evidence="4">12969</strain>
    </source>
</reference>
<proteinExistence type="inferred from homology"/>
<dbReference type="AlphaFoldDB" id="K7SU95"/>